<comment type="caution">
    <text evidence="1">The sequence shown here is derived from an EMBL/GenBank/DDBJ whole genome shotgun (WGS) entry which is preliminary data.</text>
</comment>
<accession>A0ACB9ZJ50</accession>
<dbReference type="Proteomes" id="UP001060085">
    <property type="component" value="Linkage Group LG08"/>
</dbReference>
<organism evidence="1 2">
    <name type="scientific">Catharanthus roseus</name>
    <name type="common">Madagascar periwinkle</name>
    <name type="synonym">Vinca rosea</name>
    <dbReference type="NCBI Taxonomy" id="4058"/>
    <lineage>
        <taxon>Eukaryota</taxon>
        <taxon>Viridiplantae</taxon>
        <taxon>Streptophyta</taxon>
        <taxon>Embryophyta</taxon>
        <taxon>Tracheophyta</taxon>
        <taxon>Spermatophyta</taxon>
        <taxon>Magnoliopsida</taxon>
        <taxon>eudicotyledons</taxon>
        <taxon>Gunneridae</taxon>
        <taxon>Pentapetalae</taxon>
        <taxon>asterids</taxon>
        <taxon>lamiids</taxon>
        <taxon>Gentianales</taxon>
        <taxon>Apocynaceae</taxon>
        <taxon>Rauvolfioideae</taxon>
        <taxon>Vinceae</taxon>
        <taxon>Catharanthinae</taxon>
        <taxon>Catharanthus</taxon>
    </lineage>
</organism>
<reference evidence="2" key="1">
    <citation type="journal article" date="2023" name="Nat. Plants">
        <title>Single-cell RNA sequencing provides a high-resolution roadmap for understanding the multicellular compartmentation of specialized metabolism.</title>
        <authorList>
            <person name="Sun S."/>
            <person name="Shen X."/>
            <person name="Li Y."/>
            <person name="Li Y."/>
            <person name="Wang S."/>
            <person name="Li R."/>
            <person name="Zhang H."/>
            <person name="Shen G."/>
            <person name="Guo B."/>
            <person name="Wei J."/>
            <person name="Xu J."/>
            <person name="St-Pierre B."/>
            <person name="Chen S."/>
            <person name="Sun C."/>
        </authorList>
    </citation>
    <scope>NUCLEOTIDE SEQUENCE [LARGE SCALE GENOMIC DNA]</scope>
</reference>
<keyword evidence="2" id="KW-1185">Reference proteome</keyword>
<gene>
    <name evidence="1" type="ORF">M9H77_33369</name>
</gene>
<proteinExistence type="predicted"/>
<protein>
    <submittedName>
        <fullName evidence="1">Uncharacterized protein</fullName>
    </submittedName>
</protein>
<evidence type="ECO:0000313" key="2">
    <source>
        <dbReference type="Proteomes" id="UP001060085"/>
    </source>
</evidence>
<evidence type="ECO:0000313" key="1">
    <source>
        <dbReference type="EMBL" id="KAI5647364.1"/>
    </source>
</evidence>
<name>A0ACB9ZJ50_CATRO</name>
<sequence>MERESSSKGKGTVCVTGGTGFFGSWLIFKLLEHGYYVHTTIRASSDHLRDVSFLTNQPGASERLRIFNADLDKPDSFDAAIEGCIGVFHVAHPIDLEGKESEEEKTKKAINGTLGILQACLKAKTVKRVIYTSSASTAMPDDNAGIDIVDESTWTNTASLRGKNSFGVVYAITKTLTEKTCLEFGEKHGLDIVTVLPTWIHGPFISPNVPGSVRASMVMIFGHEDRFNASSIPFVHTDDAARAHIFLFEYPDARGRYICSALQIAINDLYAFLSARYPQYQIPSSVSSLDTRKKNPTFSSKKLSETGFKYIYGLEEMYDDAIRCCIEKGHL</sequence>
<dbReference type="EMBL" id="CM044708">
    <property type="protein sequence ID" value="KAI5647364.1"/>
    <property type="molecule type" value="Genomic_DNA"/>
</dbReference>